<dbReference type="EMBL" id="KN727016">
    <property type="protein sequence ID" value="KIH66684.1"/>
    <property type="molecule type" value="Genomic_DNA"/>
</dbReference>
<evidence type="ECO:0000313" key="1">
    <source>
        <dbReference type="EMBL" id="KIH66684.1"/>
    </source>
</evidence>
<accession>A0A0C2H551</accession>
<gene>
    <name evidence="1" type="ORF">ANCDUO_02988</name>
</gene>
<dbReference type="Proteomes" id="UP000054047">
    <property type="component" value="Unassembled WGS sequence"/>
</dbReference>
<dbReference type="AlphaFoldDB" id="A0A0C2H551"/>
<dbReference type="OrthoDB" id="5824787at2759"/>
<organism evidence="1 2">
    <name type="scientific">Ancylostoma duodenale</name>
    <dbReference type="NCBI Taxonomy" id="51022"/>
    <lineage>
        <taxon>Eukaryota</taxon>
        <taxon>Metazoa</taxon>
        <taxon>Ecdysozoa</taxon>
        <taxon>Nematoda</taxon>
        <taxon>Chromadorea</taxon>
        <taxon>Rhabditida</taxon>
        <taxon>Rhabditina</taxon>
        <taxon>Rhabditomorpha</taxon>
        <taxon>Strongyloidea</taxon>
        <taxon>Ancylostomatidae</taxon>
        <taxon>Ancylostomatinae</taxon>
        <taxon>Ancylostoma</taxon>
    </lineage>
</organism>
<proteinExistence type="predicted"/>
<name>A0A0C2H551_9BILA</name>
<keyword evidence="2" id="KW-1185">Reference proteome</keyword>
<evidence type="ECO:0000313" key="2">
    <source>
        <dbReference type="Proteomes" id="UP000054047"/>
    </source>
</evidence>
<protein>
    <submittedName>
        <fullName evidence="1">Uncharacterized protein</fullName>
    </submittedName>
</protein>
<reference evidence="1 2" key="1">
    <citation type="submission" date="2013-12" db="EMBL/GenBank/DDBJ databases">
        <title>Draft genome of the parsitic nematode Ancylostoma duodenale.</title>
        <authorList>
            <person name="Mitreva M."/>
        </authorList>
    </citation>
    <scope>NUCLEOTIDE SEQUENCE [LARGE SCALE GENOMIC DNA]</scope>
    <source>
        <strain evidence="1 2">Zhejiang</strain>
    </source>
</reference>
<sequence>MPLLSIFVAYALTSTYDEDKTRAFDMDLEKSHRKSTHSYLRDSAKSAECLRSIKRRLSYETLALIGQRGAAGNYQLKSELEKRCRETINEDLKEREAAVLA</sequence>